<sequence length="214" mass="22459">MAVMRCVFNASCSRATVLCVFTCCCASSNLVASRCSPFPCVCPPPCRLWSASCHPPTTCAQRSEWRCVLIGVTRTNMSCCPSSELSLAPNPTANTNASFFLCMGQAVDALPPRIRSPTTNGTITAAPGFHFVNPSGGQAQKDSVALAASPSVPCTDISSSTTAREGVSICPRQCNGNGNGWRGRDGRGFLACIEPGPVLARWLVAPRLATGRRG</sequence>
<evidence type="ECO:0000256" key="1">
    <source>
        <dbReference type="SAM" id="SignalP"/>
    </source>
</evidence>
<accession>A0AAJ0H8U5</accession>
<keyword evidence="3" id="KW-1185">Reference proteome</keyword>
<dbReference type="Proteomes" id="UP001275084">
    <property type="component" value="Unassembled WGS sequence"/>
</dbReference>
<reference evidence="2" key="2">
    <citation type="submission" date="2023-06" db="EMBL/GenBank/DDBJ databases">
        <authorList>
            <consortium name="Lawrence Berkeley National Laboratory"/>
            <person name="Haridas S."/>
            <person name="Hensen N."/>
            <person name="Bonometti L."/>
            <person name="Westerberg I."/>
            <person name="Brannstrom I.O."/>
            <person name="Guillou S."/>
            <person name="Cros-Aarteil S."/>
            <person name="Calhoun S."/>
            <person name="Kuo A."/>
            <person name="Mondo S."/>
            <person name="Pangilinan J."/>
            <person name="Riley R."/>
            <person name="Labutti K."/>
            <person name="Andreopoulos B."/>
            <person name="Lipzen A."/>
            <person name="Chen C."/>
            <person name="Yanf M."/>
            <person name="Daum C."/>
            <person name="Ng V."/>
            <person name="Clum A."/>
            <person name="Steindorff A."/>
            <person name="Ohm R."/>
            <person name="Martin F."/>
            <person name="Silar P."/>
            <person name="Natvig D."/>
            <person name="Lalanne C."/>
            <person name="Gautier V."/>
            <person name="Ament-Velasquez S.L."/>
            <person name="Kruys A."/>
            <person name="Hutchinson M.I."/>
            <person name="Powell A.J."/>
            <person name="Barry K."/>
            <person name="Miller A.N."/>
            <person name="Grigoriev I.V."/>
            <person name="Debuchy R."/>
            <person name="Gladieux P."/>
            <person name="Thoren M.H."/>
            <person name="Johannesson H."/>
        </authorList>
    </citation>
    <scope>NUCLEOTIDE SEQUENCE</scope>
    <source>
        <strain evidence="2">CBS 955.72</strain>
    </source>
</reference>
<organism evidence="2 3">
    <name type="scientific">Lasiosphaeria hispida</name>
    <dbReference type="NCBI Taxonomy" id="260671"/>
    <lineage>
        <taxon>Eukaryota</taxon>
        <taxon>Fungi</taxon>
        <taxon>Dikarya</taxon>
        <taxon>Ascomycota</taxon>
        <taxon>Pezizomycotina</taxon>
        <taxon>Sordariomycetes</taxon>
        <taxon>Sordariomycetidae</taxon>
        <taxon>Sordariales</taxon>
        <taxon>Lasiosphaeriaceae</taxon>
        <taxon>Lasiosphaeria</taxon>
    </lineage>
</organism>
<proteinExistence type="predicted"/>
<reference evidence="2" key="1">
    <citation type="journal article" date="2023" name="Mol. Phylogenet. Evol.">
        <title>Genome-scale phylogeny and comparative genomics of the fungal order Sordariales.</title>
        <authorList>
            <person name="Hensen N."/>
            <person name="Bonometti L."/>
            <person name="Westerberg I."/>
            <person name="Brannstrom I.O."/>
            <person name="Guillou S."/>
            <person name="Cros-Aarteil S."/>
            <person name="Calhoun S."/>
            <person name="Haridas S."/>
            <person name="Kuo A."/>
            <person name="Mondo S."/>
            <person name="Pangilinan J."/>
            <person name="Riley R."/>
            <person name="LaButti K."/>
            <person name="Andreopoulos B."/>
            <person name="Lipzen A."/>
            <person name="Chen C."/>
            <person name="Yan M."/>
            <person name="Daum C."/>
            <person name="Ng V."/>
            <person name="Clum A."/>
            <person name="Steindorff A."/>
            <person name="Ohm R.A."/>
            <person name="Martin F."/>
            <person name="Silar P."/>
            <person name="Natvig D.O."/>
            <person name="Lalanne C."/>
            <person name="Gautier V."/>
            <person name="Ament-Velasquez S.L."/>
            <person name="Kruys A."/>
            <person name="Hutchinson M.I."/>
            <person name="Powell A.J."/>
            <person name="Barry K."/>
            <person name="Miller A.N."/>
            <person name="Grigoriev I.V."/>
            <person name="Debuchy R."/>
            <person name="Gladieux P."/>
            <person name="Hiltunen Thoren M."/>
            <person name="Johannesson H."/>
        </authorList>
    </citation>
    <scope>NUCLEOTIDE SEQUENCE</scope>
    <source>
        <strain evidence="2">CBS 955.72</strain>
    </source>
</reference>
<gene>
    <name evidence="2" type="ORF">B0T25DRAFT_311770</name>
</gene>
<name>A0AAJ0H8U5_9PEZI</name>
<evidence type="ECO:0000313" key="3">
    <source>
        <dbReference type="Proteomes" id="UP001275084"/>
    </source>
</evidence>
<dbReference type="AlphaFoldDB" id="A0AAJ0H8U5"/>
<keyword evidence="1" id="KW-0732">Signal</keyword>
<feature type="signal peptide" evidence="1">
    <location>
        <begin position="1"/>
        <end position="27"/>
    </location>
</feature>
<evidence type="ECO:0008006" key="4">
    <source>
        <dbReference type="Google" id="ProtNLM"/>
    </source>
</evidence>
<comment type="caution">
    <text evidence="2">The sequence shown here is derived from an EMBL/GenBank/DDBJ whole genome shotgun (WGS) entry which is preliminary data.</text>
</comment>
<dbReference type="EMBL" id="JAUIQD010000007">
    <property type="protein sequence ID" value="KAK3343925.1"/>
    <property type="molecule type" value="Genomic_DNA"/>
</dbReference>
<evidence type="ECO:0000313" key="2">
    <source>
        <dbReference type="EMBL" id="KAK3343925.1"/>
    </source>
</evidence>
<feature type="chain" id="PRO_5042468666" description="Secreted protein" evidence="1">
    <location>
        <begin position="28"/>
        <end position="214"/>
    </location>
</feature>
<protein>
    <recommendedName>
        <fullName evidence="4">Secreted protein</fullName>
    </recommendedName>
</protein>